<reference evidence="7" key="1">
    <citation type="submission" date="2021-01" db="EMBL/GenBank/DDBJ databases">
        <authorList>
            <consortium name="Aspergillus luchuensis mut. kawachii IFO 4304 genome sequencing consortium"/>
            <person name="Kazuki M."/>
            <person name="Futagami T."/>
        </authorList>
    </citation>
    <scope>NUCLEOTIDE SEQUENCE</scope>
    <source>
        <strain evidence="7">IFO 4308</strain>
    </source>
</reference>
<dbReference type="OrthoDB" id="1716816at2759"/>
<dbReference type="InterPro" id="IPR036249">
    <property type="entry name" value="Thioredoxin-like_sf"/>
</dbReference>
<evidence type="ECO:0000256" key="2">
    <source>
        <dbReference type="ARBA" id="ARBA00022630"/>
    </source>
</evidence>
<organism evidence="7 8">
    <name type="scientific">Aspergillus kawachii</name>
    <name type="common">White koji mold</name>
    <name type="synonym">Aspergillus awamori var. kawachi</name>
    <dbReference type="NCBI Taxonomy" id="1069201"/>
    <lineage>
        <taxon>Eukaryota</taxon>
        <taxon>Fungi</taxon>
        <taxon>Dikarya</taxon>
        <taxon>Ascomycota</taxon>
        <taxon>Pezizomycotina</taxon>
        <taxon>Eurotiomycetes</taxon>
        <taxon>Eurotiomycetidae</taxon>
        <taxon>Eurotiales</taxon>
        <taxon>Aspergillaceae</taxon>
        <taxon>Aspergillus</taxon>
        <taxon>Aspergillus subgen. Circumdati</taxon>
    </lineage>
</organism>
<dbReference type="SUPFAM" id="SSF52833">
    <property type="entry name" value="Thioredoxin-like"/>
    <property type="match status" value="1"/>
</dbReference>
<dbReference type="PANTHER" id="PTHR43004">
    <property type="entry name" value="TRK SYSTEM POTASSIUM UPTAKE PROTEIN"/>
    <property type="match status" value="1"/>
</dbReference>
<dbReference type="InterPro" id="IPR012941">
    <property type="entry name" value="Phe_hydrox_C_dim_dom"/>
</dbReference>
<dbReference type="Pfam" id="PF07976">
    <property type="entry name" value="Phe_hydrox_dim"/>
    <property type="match status" value="1"/>
</dbReference>
<keyword evidence="3" id="KW-0274">FAD</keyword>
<feature type="domain" description="Phenol hydroxylase-like C-terminal dimerisation" evidence="6">
    <location>
        <begin position="419"/>
        <end position="611"/>
    </location>
</feature>
<evidence type="ECO:0000256" key="4">
    <source>
        <dbReference type="ARBA" id="ARBA00023002"/>
    </source>
</evidence>
<evidence type="ECO:0008006" key="9">
    <source>
        <dbReference type="Google" id="ProtNLM"/>
    </source>
</evidence>
<dbReference type="GeneID" id="64964389"/>
<evidence type="ECO:0000313" key="8">
    <source>
        <dbReference type="Proteomes" id="UP000661280"/>
    </source>
</evidence>
<reference evidence="7" key="2">
    <citation type="submission" date="2021-02" db="EMBL/GenBank/DDBJ databases">
        <title>Aspergillus luchuensis mut. kawachii IFO 4304 genome sequence.</title>
        <authorList>
            <person name="Mori K."/>
            <person name="Kadooka C."/>
            <person name="Goto M."/>
            <person name="Futagami T."/>
        </authorList>
    </citation>
    <scope>NUCLEOTIDE SEQUENCE</scope>
    <source>
        <strain evidence="7">IFO 4308</strain>
    </source>
</reference>
<accession>A0A7R8A3Q2</accession>
<dbReference type="GO" id="GO:0071949">
    <property type="term" value="F:FAD binding"/>
    <property type="evidence" value="ECO:0007669"/>
    <property type="project" value="InterPro"/>
</dbReference>
<dbReference type="AlphaFoldDB" id="A0A7R8A3Q2"/>
<evidence type="ECO:0000259" key="5">
    <source>
        <dbReference type="Pfam" id="PF01494"/>
    </source>
</evidence>
<dbReference type="KEGG" id="aluc:AKAW2_61332A"/>
<dbReference type="InterPro" id="IPR002938">
    <property type="entry name" value="FAD-bd"/>
</dbReference>
<dbReference type="EMBL" id="AP024430">
    <property type="protein sequence ID" value="BCS03068.1"/>
    <property type="molecule type" value="Genomic_DNA"/>
</dbReference>
<keyword evidence="8" id="KW-1185">Reference proteome</keyword>
<keyword evidence="2" id="KW-0285">Flavoprotein</keyword>
<evidence type="ECO:0000256" key="1">
    <source>
        <dbReference type="ARBA" id="ARBA00007801"/>
    </source>
</evidence>
<dbReference type="InterPro" id="IPR038220">
    <property type="entry name" value="PHOX_C_sf"/>
</dbReference>
<dbReference type="GO" id="GO:0016709">
    <property type="term" value="F:oxidoreductase activity, acting on paired donors, with incorporation or reduction of molecular oxygen, NAD(P)H as one donor, and incorporation of one atom of oxygen"/>
    <property type="evidence" value="ECO:0007669"/>
    <property type="project" value="UniProtKB-ARBA"/>
</dbReference>
<name>A0A7R8A3Q2_ASPKA</name>
<dbReference type="SUPFAM" id="SSF51905">
    <property type="entry name" value="FAD/NAD(P)-binding domain"/>
    <property type="match status" value="1"/>
</dbReference>
<dbReference type="Gene3D" id="3.50.50.60">
    <property type="entry name" value="FAD/NAD(P)-binding domain"/>
    <property type="match status" value="1"/>
</dbReference>
<dbReference type="Pfam" id="PF01494">
    <property type="entry name" value="FAD_binding_3"/>
    <property type="match status" value="1"/>
</dbReference>
<evidence type="ECO:0000313" key="7">
    <source>
        <dbReference type="EMBL" id="BCS03068.1"/>
    </source>
</evidence>
<proteinExistence type="inferred from homology"/>
<dbReference type="PRINTS" id="PR00420">
    <property type="entry name" value="RNGMNOXGNASE"/>
</dbReference>
<keyword evidence="4" id="KW-0560">Oxidoreductase</keyword>
<dbReference type="Gene3D" id="3.40.30.20">
    <property type="match status" value="1"/>
</dbReference>
<sequence length="614" mass="68409">MTRHPLAMAPYSSPSTTDLLIIGAGPAGLMAACWASQYTNMTTRIIDKYPSRTATGHADGIQSRTLEILESFGVVDPIIRKGVQHAEMCFWGYDKHTSGITRHKMDSAQTDKSRYNMVLLNQGIIEQIILDYLGLEQEGRVEVEYGKQAETLELLEEGEDEYPVVVGVKRVGQNGANGHCSDVETIRARYVIGCDGARSWTREQLQVPMRVCSGDTTWGVVDIAPITDFPDIRQSCAIHAGDRGSIMTAPRENRLVRFYIYPKGDGRLSVEGKDRSEVSLDEIVGAMAKVMKPYSLTYKHCDWWSIYKIGQRLVETYRPHDRIFLAGDAAHTHSPKGGQGLNVSMQDTYNLTWKLCSVITGEASPSILDTYELERRPVGEELLKLDTELVKAYEQDTSVTEGVERVRGQYIDFMTGTGVTYGSNDLITGKKADTSVAKNIKIGMRLSSYPVVGQADGISMQLVSRLTSNGAWRLLVFPGDLREPSNQSRLANFANQFNEQPHLPCLHKDLKSNRCCPLLETIVVHPSPRTSVNLLDLPEIFHPFDETWGWDYSRVFADDGSYGEACGHAYARYGIREETGCLVLCRPDQHVAWLGSLGDVEALDQYFGPFVGRK</sequence>
<gene>
    <name evidence="7" type="ORF">AKAW2_61332A</name>
</gene>
<dbReference type="Proteomes" id="UP000661280">
    <property type="component" value="Chromosome 6"/>
</dbReference>
<dbReference type="CDD" id="cd02979">
    <property type="entry name" value="PHOX_C"/>
    <property type="match status" value="1"/>
</dbReference>
<dbReference type="SUPFAM" id="SSF54373">
    <property type="entry name" value="FAD-linked reductases, C-terminal domain"/>
    <property type="match status" value="1"/>
</dbReference>
<dbReference type="Gene3D" id="3.30.9.10">
    <property type="entry name" value="D-Amino Acid Oxidase, subunit A, domain 2"/>
    <property type="match status" value="1"/>
</dbReference>
<evidence type="ECO:0000256" key="3">
    <source>
        <dbReference type="ARBA" id="ARBA00022827"/>
    </source>
</evidence>
<feature type="domain" description="FAD-binding" evidence="5">
    <location>
        <begin position="17"/>
        <end position="384"/>
    </location>
</feature>
<dbReference type="RefSeq" id="XP_041546830.1">
    <property type="nucleotide sequence ID" value="XM_041680913.1"/>
</dbReference>
<dbReference type="InterPro" id="IPR036188">
    <property type="entry name" value="FAD/NAD-bd_sf"/>
</dbReference>
<dbReference type="InterPro" id="IPR050641">
    <property type="entry name" value="RIFMO-like"/>
</dbReference>
<protein>
    <recommendedName>
        <fullName evidence="9">FAD binding domain protein</fullName>
    </recommendedName>
</protein>
<dbReference type="PANTHER" id="PTHR43004:SF20">
    <property type="entry name" value="2-MONOOXYGENASE, PUTATIVE (AFU_ORTHOLOGUE AFUA_1G13660)-RELATED"/>
    <property type="match status" value="1"/>
</dbReference>
<dbReference type="PROSITE" id="PS51257">
    <property type="entry name" value="PROKAR_LIPOPROTEIN"/>
    <property type="match status" value="1"/>
</dbReference>
<comment type="similarity">
    <text evidence="1">Belongs to the PheA/TfdB FAD monooxygenase family.</text>
</comment>
<evidence type="ECO:0000259" key="6">
    <source>
        <dbReference type="Pfam" id="PF07976"/>
    </source>
</evidence>